<feature type="transmembrane region" description="Helical" evidence="5">
    <location>
        <begin position="230"/>
        <end position="255"/>
    </location>
</feature>
<keyword evidence="3 5" id="KW-1133">Transmembrane helix</keyword>
<feature type="transmembrane region" description="Helical" evidence="5">
    <location>
        <begin position="361"/>
        <end position="379"/>
    </location>
</feature>
<evidence type="ECO:0000256" key="1">
    <source>
        <dbReference type="ARBA" id="ARBA00004141"/>
    </source>
</evidence>
<dbReference type="RefSeq" id="WP_047259187.1">
    <property type="nucleotide sequence ID" value="NZ_CP011546.1"/>
</dbReference>
<gene>
    <name evidence="7" type="ORF">CUTER_03140</name>
</gene>
<dbReference type="OrthoDB" id="3268959at2"/>
<evidence type="ECO:0000256" key="4">
    <source>
        <dbReference type="ARBA" id="ARBA00023136"/>
    </source>
</evidence>
<dbReference type="STRING" id="1072256.CUTER_03140"/>
<dbReference type="GO" id="GO:0016020">
    <property type="term" value="C:membrane"/>
    <property type="evidence" value="ECO:0007669"/>
    <property type="project" value="UniProtKB-SubCell"/>
</dbReference>
<organism evidence="7 8">
    <name type="scientific">Corynebacterium uterequi</name>
    <dbReference type="NCBI Taxonomy" id="1072256"/>
    <lineage>
        <taxon>Bacteria</taxon>
        <taxon>Bacillati</taxon>
        <taxon>Actinomycetota</taxon>
        <taxon>Actinomycetes</taxon>
        <taxon>Mycobacteriales</taxon>
        <taxon>Corynebacteriaceae</taxon>
        <taxon>Corynebacterium</taxon>
    </lineage>
</organism>
<feature type="transmembrane region" description="Helical" evidence="5">
    <location>
        <begin position="305"/>
        <end position="324"/>
    </location>
</feature>
<name>A0A0G3HHM9_9CORY</name>
<keyword evidence="4 5" id="KW-0472">Membrane</keyword>
<evidence type="ECO:0000313" key="7">
    <source>
        <dbReference type="EMBL" id="AKK10637.1"/>
    </source>
</evidence>
<keyword evidence="2 5" id="KW-0812">Transmembrane</keyword>
<proteinExistence type="predicted"/>
<protein>
    <submittedName>
        <fullName evidence="7">ABC-type Na+ efflux pump, permease component</fullName>
    </submittedName>
</protein>
<dbReference type="InterPro" id="IPR013525">
    <property type="entry name" value="ABC2_TM"/>
</dbReference>
<keyword evidence="8" id="KW-1185">Reference proteome</keyword>
<dbReference type="KEGG" id="cut:CUTER_03140"/>
<evidence type="ECO:0000256" key="3">
    <source>
        <dbReference type="ARBA" id="ARBA00022989"/>
    </source>
</evidence>
<dbReference type="PANTHER" id="PTHR43471">
    <property type="entry name" value="ABC TRANSPORTER PERMEASE"/>
    <property type="match status" value="1"/>
</dbReference>
<dbReference type="Proteomes" id="UP000035548">
    <property type="component" value="Chromosome"/>
</dbReference>
<feature type="transmembrane region" description="Helical" evidence="5">
    <location>
        <begin position="25"/>
        <end position="48"/>
    </location>
</feature>
<comment type="subcellular location">
    <subcellularLocation>
        <location evidence="1">Membrane</location>
        <topology evidence="1">Multi-pass membrane protein</topology>
    </subcellularLocation>
</comment>
<reference evidence="8" key="2">
    <citation type="submission" date="2015-05" db="EMBL/GenBank/DDBJ databases">
        <title>Complete genome sequence of Corynebacterium uterequi DSM 45634, isolated from the uterus of a maiden mare.</title>
        <authorList>
            <person name="Ruckert C."/>
            <person name="Albersmeier A."/>
            <person name="Winkler A."/>
            <person name="Tauch A."/>
        </authorList>
    </citation>
    <scope>NUCLEOTIDE SEQUENCE [LARGE SCALE GENOMIC DNA]</scope>
    <source>
        <strain evidence="8">DSM 45634</strain>
    </source>
</reference>
<accession>A0A0G3HHM9</accession>
<dbReference type="EMBL" id="CP011546">
    <property type="protein sequence ID" value="AKK10637.1"/>
    <property type="molecule type" value="Genomic_DNA"/>
</dbReference>
<dbReference type="PATRIC" id="fig|1072256.5.peg.622"/>
<dbReference type="AlphaFoldDB" id="A0A0G3HHM9"/>
<dbReference type="GO" id="GO:0140359">
    <property type="term" value="F:ABC-type transporter activity"/>
    <property type="evidence" value="ECO:0007669"/>
    <property type="project" value="InterPro"/>
</dbReference>
<dbReference type="Pfam" id="PF12698">
    <property type="entry name" value="ABC2_membrane_3"/>
    <property type="match status" value="1"/>
</dbReference>
<evidence type="ECO:0000256" key="2">
    <source>
        <dbReference type="ARBA" id="ARBA00022692"/>
    </source>
</evidence>
<dbReference type="PANTHER" id="PTHR43471:SF3">
    <property type="entry name" value="ABC TRANSPORTER PERMEASE PROTEIN NATB"/>
    <property type="match status" value="1"/>
</dbReference>
<feature type="transmembrane region" description="Helical" evidence="5">
    <location>
        <begin position="267"/>
        <end position="293"/>
    </location>
</feature>
<reference evidence="7 8" key="1">
    <citation type="journal article" date="2015" name="Genome Announc.">
        <title>Virulence Factor Genes Detected in the Complete Genome Sequence of Corynebacterium uterequi DSM 45634, Isolated from the Uterus of a Maiden Mare.</title>
        <authorList>
            <person name="Ruckert C."/>
            <person name="Kriete M."/>
            <person name="Jaenicke S."/>
            <person name="Winkler A."/>
            <person name="Tauch A."/>
        </authorList>
    </citation>
    <scope>NUCLEOTIDE SEQUENCE [LARGE SCALE GENOMIC DNA]</scope>
    <source>
        <strain evidence="7 8">DSM 45634</strain>
    </source>
</reference>
<evidence type="ECO:0000259" key="6">
    <source>
        <dbReference type="Pfam" id="PF12698"/>
    </source>
</evidence>
<sequence>MSYSPVSTITTVATREIQQALKNRGILITLGIVLVVIIGGTIAGHVFADKFTEDAAHGPTVVTTAPEIFADTPLHVTDVADEAAATEAVRSGDADAAVIPADDGAWSLITDGTPDSTILSTVDTIAQSYAQVKALTRLGVDPADFAQQLTPVEITTIDVSAEDGSEGLDSLSPQHLFNLLSVLVAAFVLMMSIVLFAANIGGRVAEEKASRIVEIILASVRPMDFLAGKIIGNVLIGTVCTLVLLAAAAMGISSIDLPEGLKLDPLIVPALVVSFLLGMVFFGTLYAAAGAMVQRTEDLQSTQGPIMIFLFATMYVPMFGWQYLDATWMQVLAWVPPVSIIVAPLQYAAGHFGLWQLTASYLINAAVCALVIFIVARIYRASILNNGSKMGWFKALRTRPA</sequence>
<evidence type="ECO:0000313" key="8">
    <source>
        <dbReference type="Proteomes" id="UP000035548"/>
    </source>
</evidence>
<feature type="transmembrane region" description="Helical" evidence="5">
    <location>
        <begin position="176"/>
        <end position="198"/>
    </location>
</feature>
<evidence type="ECO:0000256" key="5">
    <source>
        <dbReference type="SAM" id="Phobius"/>
    </source>
</evidence>
<feature type="domain" description="ABC-2 type transporter transmembrane" evidence="6">
    <location>
        <begin position="28"/>
        <end position="376"/>
    </location>
</feature>